<dbReference type="InterPro" id="IPR022902">
    <property type="entry name" value="NAcTrfase_Eis"/>
</dbReference>
<reference evidence="6 7" key="1">
    <citation type="submission" date="2023-07" db="EMBL/GenBank/DDBJ databases">
        <title>Sequencing the genomes of 1000 actinobacteria strains.</title>
        <authorList>
            <person name="Klenk H.-P."/>
        </authorList>
    </citation>
    <scope>NUCLEOTIDE SEQUENCE [LARGE SCALE GENOMIC DNA]</scope>
    <source>
        <strain evidence="6 7">DSM 44709</strain>
    </source>
</reference>
<keyword evidence="7" id="KW-1185">Reference proteome</keyword>
<dbReference type="Proteomes" id="UP001240236">
    <property type="component" value="Unassembled WGS sequence"/>
</dbReference>
<dbReference type="NCBIfam" id="NF002367">
    <property type="entry name" value="PRK01346.1-4"/>
    <property type="match status" value="1"/>
</dbReference>
<dbReference type="PANTHER" id="PTHR37817">
    <property type="entry name" value="N-ACETYLTRANSFERASE EIS"/>
    <property type="match status" value="1"/>
</dbReference>
<dbReference type="SUPFAM" id="SSF55729">
    <property type="entry name" value="Acyl-CoA N-acyltransferases (Nat)"/>
    <property type="match status" value="1"/>
</dbReference>
<keyword evidence="2 4" id="KW-0808">Transferase</keyword>
<comment type="similarity">
    <text evidence="1 4">Belongs to the acetyltransferase Eis family.</text>
</comment>
<dbReference type="Gene3D" id="3.40.630.30">
    <property type="match status" value="2"/>
</dbReference>
<dbReference type="Pfam" id="PF17668">
    <property type="entry name" value="Acetyltransf_17"/>
    <property type="match status" value="1"/>
</dbReference>
<dbReference type="InterPro" id="IPR051554">
    <property type="entry name" value="Acetyltransferase_Eis"/>
</dbReference>
<dbReference type="SUPFAM" id="SSF55718">
    <property type="entry name" value="SCP-like"/>
    <property type="match status" value="1"/>
</dbReference>
<dbReference type="Pfam" id="PF13530">
    <property type="entry name" value="SCP2_2"/>
    <property type="match status" value="1"/>
</dbReference>
<dbReference type="GO" id="GO:0034069">
    <property type="term" value="F:aminoglycoside N-acetyltransferase activity"/>
    <property type="evidence" value="ECO:0007669"/>
    <property type="project" value="TreeGrafter"/>
</dbReference>
<dbReference type="CDD" id="cd04301">
    <property type="entry name" value="NAT_SF"/>
    <property type="match status" value="1"/>
</dbReference>
<dbReference type="InterPro" id="IPR036527">
    <property type="entry name" value="SCP2_sterol-bd_dom_sf"/>
</dbReference>
<keyword evidence="3 4" id="KW-0012">Acyltransferase</keyword>
<feature type="binding site" evidence="4">
    <location>
        <begin position="93"/>
        <end position="98"/>
    </location>
    <ligand>
        <name>acetyl-CoA</name>
        <dbReference type="ChEBI" id="CHEBI:57288"/>
    </ligand>
</feature>
<feature type="binding site" evidence="4">
    <location>
        <begin position="118"/>
        <end position="119"/>
    </location>
    <ligand>
        <name>acetyl-CoA</name>
        <dbReference type="ChEBI" id="CHEBI:57288"/>
    </ligand>
</feature>
<dbReference type="RefSeq" id="WP_307239695.1">
    <property type="nucleotide sequence ID" value="NZ_JAUSUZ010000001.1"/>
</dbReference>
<sequence length="408" mass="44096">MPPILPDIAVRPGTEADLDAIVPLLFAAFHDAPDAEREAAERSKTEPARSVVAVDGGTLAGHLGSFARDLTVPGGIVPAAHVTQVAVAPTHRRRGVLTRMMHRHLADAPEPIAVLWASEGRIYPRYGYGLAAPHLTVRAATREVRLPDGVPGRLRAGTPLSLRTEITEVFEAVRPGRPGWSSRPGAWWDHRLDDAAWIRGRDTALRAVVREGEHGVDGYALWRVTDGENPDNPRISATLVVKELVAATAAVRLDLWRFLFGVDLIAHVAYHRAPVDEPLLYLADDPGWLGTRWEHGLWLRVLDVPAALSARRYPLPVDVVLELTDALLPRNGGRWRLRGGPDGATCERTEAPAALALDVRDLGAAYLGGTPLAALAGAGLIEERVPGTLAPANAAFGWHRAPSMLETF</sequence>
<dbReference type="EMBL" id="JAUSUZ010000001">
    <property type="protein sequence ID" value="MDQ0366395.1"/>
    <property type="molecule type" value="Genomic_DNA"/>
</dbReference>
<gene>
    <name evidence="6" type="ORF">J2S42_003064</name>
</gene>
<dbReference type="GO" id="GO:0030649">
    <property type="term" value="P:aminoglycoside antibiotic catabolic process"/>
    <property type="evidence" value="ECO:0007669"/>
    <property type="project" value="TreeGrafter"/>
</dbReference>
<name>A0AAE3VZ57_9ACTN</name>
<dbReference type="InterPro" id="IPR016181">
    <property type="entry name" value="Acyl_CoA_acyltransferase"/>
</dbReference>
<accession>A0AAE3VZ57</accession>
<protein>
    <submittedName>
        <fullName evidence="6">Acetyltransferase</fullName>
    </submittedName>
</protein>
<feature type="binding site" evidence="4">
    <location>
        <begin position="85"/>
        <end position="87"/>
    </location>
    <ligand>
        <name>acetyl-CoA</name>
        <dbReference type="ChEBI" id="CHEBI:57288"/>
    </ligand>
</feature>
<evidence type="ECO:0000256" key="1">
    <source>
        <dbReference type="ARBA" id="ARBA00009213"/>
    </source>
</evidence>
<dbReference type="Pfam" id="PF13527">
    <property type="entry name" value="Acetyltransf_9"/>
    <property type="match status" value="1"/>
</dbReference>
<evidence type="ECO:0000259" key="5">
    <source>
        <dbReference type="PROSITE" id="PS51186"/>
    </source>
</evidence>
<evidence type="ECO:0000313" key="6">
    <source>
        <dbReference type="EMBL" id="MDQ0366395.1"/>
    </source>
</evidence>
<organism evidence="6 7">
    <name type="scientific">Catenuloplanes indicus</name>
    <dbReference type="NCBI Taxonomy" id="137267"/>
    <lineage>
        <taxon>Bacteria</taxon>
        <taxon>Bacillati</taxon>
        <taxon>Actinomycetota</taxon>
        <taxon>Actinomycetes</taxon>
        <taxon>Micromonosporales</taxon>
        <taxon>Micromonosporaceae</taxon>
        <taxon>Catenuloplanes</taxon>
    </lineage>
</organism>
<feature type="active site" description="Proton donor" evidence="4">
    <location>
        <position position="123"/>
    </location>
</feature>
<dbReference type="InterPro" id="IPR025559">
    <property type="entry name" value="Eis_dom"/>
</dbReference>
<proteinExistence type="inferred from homology"/>
<comment type="caution">
    <text evidence="6">The sequence shown here is derived from an EMBL/GenBank/DDBJ whole genome shotgun (WGS) entry which is preliminary data.</text>
</comment>
<feature type="domain" description="N-acetyltransferase" evidence="5">
    <location>
        <begin position="8"/>
        <end position="165"/>
    </location>
</feature>
<evidence type="ECO:0000256" key="4">
    <source>
        <dbReference type="HAMAP-Rule" id="MF_01812"/>
    </source>
</evidence>
<evidence type="ECO:0000256" key="3">
    <source>
        <dbReference type="ARBA" id="ARBA00023315"/>
    </source>
</evidence>
<dbReference type="HAMAP" id="MF_01812">
    <property type="entry name" value="Eis"/>
    <property type="match status" value="1"/>
</dbReference>
<feature type="active site" description="Proton acceptor; via carboxylate" evidence="4">
    <location>
        <position position="408"/>
    </location>
</feature>
<dbReference type="PROSITE" id="PS51186">
    <property type="entry name" value="GNAT"/>
    <property type="match status" value="1"/>
</dbReference>
<dbReference type="InterPro" id="IPR000182">
    <property type="entry name" value="GNAT_dom"/>
</dbReference>
<dbReference type="PANTHER" id="PTHR37817:SF1">
    <property type="entry name" value="N-ACETYLTRANSFERASE EIS"/>
    <property type="match status" value="1"/>
</dbReference>
<dbReference type="AlphaFoldDB" id="A0AAE3VZ57"/>
<evidence type="ECO:0000313" key="7">
    <source>
        <dbReference type="Proteomes" id="UP001240236"/>
    </source>
</evidence>
<evidence type="ECO:0000256" key="2">
    <source>
        <dbReference type="ARBA" id="ARBA00022679"/>
    </source>
</evidence>
<comment type="subunit">
    <text evidence="4">Homohexamer; trimer of dimers.</text>
</comment>
<dbReference type="Gene3D" id="3.30.1050.10">
    <property type="entry name" value="SCP2 sterol-binding domain"/>
    <property type="match status" value="1"/>
</dbReference>
<dbReference type="InterPro" id="IPR041380">
    <property type="entry name" value="Acetyltransf_17"/>
</dbReference>